<dbReference type="VEuPathDB" id="MicrosporidiaDB:NBO_396g0005"/>
<proteinExistence type="predicted"/>
<organism evidence="2 3">
    <name type="scientific">Nosema bombycis (strain CQ1 / CVCC 102059)</name>
    <name type="common">Microsporidian parasite</name>
    <name type="synonym">Pebrine of silkworm</name>
    <dbReference type="NCBI Taxonomy" id="578461"/>
    <lineage>
        <taxon>Eukaryota</taxon>
        <taxon>Fungi</taxon>
        <taxon>Fungi incertae sedis</taxon>
        <taxon>Microsporidia</taxon>
        <taxon>Nosematidae</taxon>
        <taxon>Nosema</taxon>
    </lineage>
</organism>
<feature type="transmembrane region" description="Helical" evidence="1">
    <location>
        <begin position="9"/>
        <end position="28"/>
    </location>
</feature>
<dbReference type="AlphaFoldDB" id="R0KPI4"/>
<sequence>MQNKKSTNFFLSTGFIFGIAFLFSEVIFVVPVGLFNLSFGFVTPRSFVFVAFKSSTHVSSLITLLIHVSSLIILLTWMLLVNISFSSS</sequence>
<keyword evidence="3" id="KW-1185">Reference proteome</keyword>
<reference evidence="2 3" key="1">
    <citation type="journal article" date="2013" name="BMC Genomics">
        <title>Comparative genomics of parasitic silkworm microsporidia reveal an association between genome expansion and host adaptation.</title>
        <authorList>
            <person name="Pan G."/>
            <person name="Xu J."/>
            <person name="Li T."/>
            <person name="Xia Q."/>
            <person name="Liu S.L."/>
            <person name="Zhang G."/>
            <person name="Li S."/>
            <person name="Li C."/>
            <person name="Liu H."/>
            <person name="Yang L."/>
            <person name="Liu T."/>
            <person name="Zhang X."/>
            <person name="Wu Z."/>
            <person name="Fan W."/>
            <person name="Dang X."/>
            <person name="Xiang H."/>
            <person name="Tao M."/>
            <person name="Li Y."/>
            <person name="Hu J."/>
            <person name="Li Z."/>
            <person name="Lin L."/>
            <person name="Luo J."/>
            <person name="Geng L."/>
            <person name="Wang L."/>
            <person name="Long M."/>
            <person name="Wan Y."/>
            <person name="He N."/>
            <person name="Zhang Z."/>
            <person name="Lu C."/>
            <person name="Keeling P.J."/>
            <person name="Wang J."/>
            <person name="Xiang Z."/>
            <person name="Zhou Z."/>
        </authorList>
    </citation>
    <scope>NUCLEOTIDE SEQUENCE [LARGE SCALE GENOMIC DNA]</scope>
    <source>
        <strain evidence="3">CQ1 / CVCC 102059</strain>
    </source>
</reference>
<dbReference type="HOGENOM" id="CLU_2469666_0_0_1"/>
<keyword evidence="1" id="KW-0812">Transmembrane</keyword>
<gene>
    <name evidence="2" type="ORF">NBO_396g0005</name>
</gene>
<evidence type="ECO:0000313" key="2">
    <source>
        <dbReference type="EMBL" id="EOB12616.1"/>
    </source>
</evidence>
<feature type="transmembrane region" description="Helical" evidence="1">
    <location>
        <begin position="64"/>
        <end position="85"/>
    </location>
</feature>
<evidence type="ECO:0000256" key="1">
    <source>
        <dbReference type="SAM" id="Phobius"/>
    </source>
</evidence>
<protein>
    <submittedName>
        <fullName evidence="2">Uncharacterized protein</fullName>
    </submittedName>
</protein>
<dbReference type="EMBL" id="KB909304">
    <property type="protein sequence ID" value="EOB12616.1"/>
    <property type="molecule type" value="Genomic_DNA"/>
</dbReference>
<keyword evidence="1" id="KW-0472">Membrane</keyword>
<dbReference type="Proteomes" id="UP000016927">
    <property type="component" value="Unassembled WGS sequence"/>
</dbReference>
<accession>R0KPI4</accession>
<keyword evidence="1" id="KW-1133">Transmembrane helix</keyword>
<name>R0KPI4_NOSB1</name>
<evidence type="ECO:0000313" key="3">
    <source>
        <dbReference type="Proteomes" id="UP000016927"/>
    </source>
</evidence>